<keyword evidence="3" id="KW-1185">Reference proteome</keyword>
<evidence type="ECO:0000313" key="3">
    <source>
        <dbReference type="Proteomes" id="UP001444071"/>
    </source>
</evidence>
<evidence type="ECO:0000313" key="2">
    <source>
        <dbReference type="EMBL" id="MEQ2261599.1"/>
    </source>
</evidence>
<comment type="caution">
    <text evidence="2">The sequence shown here is derived from an EMBL/GenBank/DDBJ whole genome shotgun (WGS) entry which is preliminary data.</text>
</comment>
<accession>A0ABV0VXD6</accession>
<dbReference type="Proteomes" id="UP001444071">
    <property type="component" value="Unassembled WGS sequence"/>
</dbReference>
<feature type="non-terminal residue" evidence="2">
    <location>
        <position position="107"/>
    </location>
</feature>
<sequence>MQQTSHNFFIGMADNGPKHSNVKPATFILKLNVLMSQQLSLSLPLRTLQLNICAQVCKNTVTKGLVYFAVLTIAATSQMLVRSKKDLTVKSLQVAYQDTLLHTSGIC</sequence>
<protein>
    <submittedName>
        <fullName evidence="2">Uncharacterized protein</fullName>
    </submittedName>
</protein>
<keyword evidence="1" id="KW-1133">Transmembrane helix</keyword>
<keyword evidence="1" id="KW-0812">Transmembrane</keyword>
<proteinExistence type="predicted"/>
<gene>
    <name evidence="2" type="ORF">XENORESO_012633</name>
</gene>
<reference evidence="2 3" key="1">
    <citation type="submission" date="2021-06" db="EMBL/GenBank/DDBJ databases">
        <authorList>
            <person name="Palmer J.M."/>
        </authorList>
    </citation>
    <scope>NUCLEOTIDE SEQUENCE [LARGE SCALE GENOMIC DNA]</scope>
    <source>
        <strain evidence="2 3">XR_2019</strain>
        <tissue evidence="2">Muscle</tissue>
    </source>
</reference>
<evidence type="ECO:0000256" key="1">
    <source>
        <dbReference type="SAM" id="Phobius"/>
    </source>
</evidence>
<dbReference type="EMBL" id="JAHRIM010013930">
    <property type="protein sequence ID" value="MEQ2261599.1"/>
    <property type="molecule type" value="Genomic_DNA"/>
</dbReference>
<feature type="transmembrane region" description="Helical" evidence="1">
    <location>
        <begin position="64"/>
        <end position="81"/>
    </location>
</feature>
<keyword evidence="1" id="KW-0472">Membrane</keyword>
<organism evidence="2 3">
    <name type="scientific">Xenotaenia resolanae</name>
    <dbReference type="NCBI Taxonomy" id="208358"/>
    <lineage>
        <taxon>Eukaryota</taxon>
        <taxon>Metazoa</taxon>
        <taxon>Chordata</taxon>
        <taxon>Craniata</taxon>
        <taxon>Vertebrata</taxon>
        <taxon>Euteleostomi</taxon>
        <taxon>Actinopterygii</taxon>
        <taxon>Neopterygii</taxon>
        <taxon>Teleostei</taxon>
        <taxon>Neoteleostei</taxon>
        <taxon>Acanthomorphata</taxon>
        <taxon>Ovalentaria</taxon>
        <taxon>Atherinomorphae</taxon>
        <taxon>Cyprinodontiformes</taxon>
        <taxon>Goodeidae</taxon>
        <taxon>Xenotaenia</taxon>
    </lineage>
</organism>
<name>A0ABV0VXD6_9TELE</name>